<dbReference type="InterPro" id="IPR001647">
    <property type="entry name" value="HTH_TetR"/>
</dbReference>
<dbReference type="OrthoDB" id="3192968at2"/>
<dbReference type="PANTHER" id="PTHR30055:SF234">
    <property type="entry name" value="HTH-TYPE TRANSCRIPTIONAL REGULATOR BETI"/>
    <property type="match status" value="1"/>
</dbReference>
<gene>
    <name evidence="6" type="ORF">TR51_09640</name>
</gene>
<feature type="DNA-binding region" description="H-T-H motif" evidence="4">
    <location>
        <begin position="36"/>
        <end position="55"/>
    </location>
</feature>
<dbReference type="Proteomes" id="UP000032066">
    <property type="component" value="Unassembled WGS sequence"/>
</dbReference>
<dbReference type="Pfam" id="PF00440">
    <property type="entry name" value="TetR_N"/>
    <property type="match status" value="1"/>
</dbReference>
<dbReference type="PATRIC" id="fig|2064.6.peg.2048"/>
<sequence>MTTVAAPRRRADATRNRALIVAAAREAFVEYGAMAPLDEIARRAGVGNATLYRNFADRRALIHQVSLAVIDRIVAHAHAATAEEPDSFAALSRFVHAAADERIGALCSLLSGTIDPNDPELADARAEMKQATDDLVLRAQADGLLRADIGAGDIVVAVSQLTRPLPGTACLDLDRLVHRHLQLLLDGLRAAAPSTLPGCAVTLEDLTQRA</sequence>
<evidence type="ECO:0000313" key="7">
    <source>
        <dbReference type="Proteomes" id="UP000032066"/>
    </source>
</evidence>
<dbReference type="GO" id="GO:0000976">
    <property type="term" value="F:transcription cis-regulatory region binding"/>
    <property type="evidence" value="ECO:0007669"/>
    <property type="project" value="TreeGrafter"/>
</dbReference>
<evidence type="ECO:0000256" key="3">
    <source>
        <dbReference type="ARBA" id="ARBA00023163"/>
    </source>
</evidence>
<keyword evidence="3" id="KW-0804">Transcription</keyword>
<dbReference type="RefSeq" id="WP_043910123.1">
    <property type="nucleotide sequence ID" value="NZ_JBFBDQ010000024.1"/>
</dbReference>
<dbReference type="InterPro" id="IPR009057">
    <property type="entry name" value="Homeodomain-like_sf"/>
</dbReference>
<dbReference type="Gene3D" id="1.10.357.10">
    <property type="entry name" value="Tetracycline Repressor, domain 2"/>
    <property type="match status" value="1"/>
</dbReference>
<dbReference type="AlphaFoldDB" id="A0A0D0NZ94"/>
<dbReference type="InterPro" id="IPR036271">
    <property type="entry name" value="Tet_transcr_reg_TetR-rel_C_sf"/>
</dbReference>
<dbReference type="PRINTS" id="PR00455">
    <property type="entry name" value="HTHTETR"/>
</dbReference>
<evidence type="ECO:0000313" key="6">
    <source>
        <dbReference type="EMBL" id="KIQ64536.1"/>
    </source>
</evidence>
<dbReference type="Pfam" id="PF21597">
    <property type="entry name" value="TetR_C_43"/>
    <property type="match status" value="1"/>
</dbReference>
<dbReference type="InterPro" id="IPR050109">
    <property type="entry name" value="HTH-type_TetR-like_transc_reg"/>
</dbReference>
<evidence type="ECO:0000256" key="4">
    <source>
        <dbReference type="PROSITE-ProRule" id="PRU00335"/>
    </source>
</evidence>
<protein>
    <submittedName>
        <fullName evidence="6">TetR family transcriptional regulator</fullName>
    </submittedName>
</protein>
<reference evidence="6 7" key="1">
    <citation type="submission" date="2015-02" db="EMBL/GenBank/DDBJ databases">
        <title>Draft genome sequence of Kitasatospora griseola MF730-N6, a bafilomycin, terpentecin and satosporin producer.</title>
        <authorList>
            <person name="Arens J.C."/>
            <person name="Haltli B."/>
            <person name="Kerr R.G."/>
        </authorList>
    </citation>
    <scope>NUCLEOTIDE SEQUENCE [LARGE SCALE GENOMIC DNA]</scope>
    <source>
        <strain evidence="6 7">MF730-N6</strain>
    </source>
</reference>
<dbReference type="InterPro" id="IPR049445">
    <property type="entry name" value="TetR_SbtR-like_C"/>
</dbReference>
<dbReference type="EMBL" id="JXZB01000002">
    <property type="protein sequence ID" value="KIQ64536.1"/>
    <property type="molecule type" value="Genomic_DNA"/>
</dbReference>
<name>A0A0D0NZ94_KITGR</name>
<dbReference type="GO" id="GO:0003700">
    <property type="term" value="F:DNA-binding transcription factor activity"/>
    <property type="evidence" value="ECO:0007669"/>
    <property type="project" value="TreeGrafter"/>
</dbReference>
<feature type="domain" description="HTH tetR-type" evidence="5">
    <location>
        <begin position="14"/>
        <end position="73"/>
    </location>
</feature>
<dbReference type="STRING" id="2064.TR51_09640"/>
<evidence type="ECO:0000256" key="2">
    <source>
        <dbReference type="ARBA" id="ARBA00023125"/>
    </source>
</evidence>
<accession>A0A0D0NZ94</accession>
<dbReference type="SUPFAM" id="SSF46689">
    <property type="entry name" value="Homeodomain-like"/>
    <property type="match status" value="1"/>
</dbReference>
<dbReference type="SUPFAM" id="SSF48498">
    <property type="entry name" value="Tetracyclin repressor-like, C-terminal domain"/>
    <property type="match status" value="1"/>
</dbReference>
<keyword evidence="7" id="KW-1185">Reference proteome</keyword>
<keyword evidence="1" id="KW-0805">Transcription regulation</keyword>
<proteinExistence type="predicted"/>
<evidence type="ECO:0000259" key="5">
    <source>
        <dbReference type="PROSITE" id="PS50977"/>
    </source>
</evidence>
<dbReference type="PROSITE" id="PS50977">
    <property type="entry name" value="HTH_TETR_2"/>
    <property type="match status" value="1"/>
</dbReference>
<dbReference type="PANTHER" id="PTHR30055">
    <property type="entry name" value="HTH-TYPE TRANSCRIPTIONAL REGULATOR RUTR"/>
    <property type="match status" value="1"/>
</dbReference>
<organism evidence="6 7">
    <name type="scientific">Kitasatospora griseola</name>
    <name type="common">Streptomyces griseolosporeus</name>
    <dbReference type="NCBI Taxonomy" id="2064"/>
    <lineage>
        <taxon>Bacteria</taxon>
        <taxon>Bacillati</taxon>
        <taxon>Actinomycetota</taxon>
        <taxon>Actinomycetes</taxon>
        <taxon>Kitasatosporales</taxon>
        <taxon>Streptomycetaceae</taxon>
        <taxon>Kitasatospora</taxon>
    </lineage>
</organism>
<evidence type="ECO:0000256" key="1">
    <source>
        <dbReference type="ARBA" id="ARBA00023015"/>
    </source>
</evidence>
<comment type="caution">
    <text evidence="6">The sequence shown here is derived from an EMBL/GenBank/DDBJ whole genome shotgun (WGS) entry which is preliminary data.</text>
</comment>
<keyword evidence="2 4" id="KW-0238">DNA-binding</keyword>